<feature type="chain" id="PRO_5041391927" description="GH16 domain-containing protein" evidence="1">
    <location>
        <begin position="26"/>
        <end position="321"/>
    </location>
</feature>
<evidence type="ECO:0000256" key="1">
    <source>
        <dbReference type="SAM" id="SignalP"/>
    </source>
</evidence>
<dbReference type="CDD" id="cd00413">
    <property type="entry name" value="Glyco_hydrolase_16"/>
    <property type="match status" value="1"/>
</dbReference>
<dbReference type="Gene3D" id="2.60.120.200">
    <property type="match status" value="1"/>
</dbReference>
<dbReference type="InterPro" id="IPR013320">
    <property type="entry name" value="ConA-like_dom_sf"/>
</dbReference>
<organism evidence="3 4">
    <name type="scientific">Sarocladium strictum</name>
    <name type="common">Black bundle disease fungus</name>
    <name type="synonym">Acremonium strictum</name>
    <dbReference type="NCBI Taxonomy" id="5046"/>
    <lineage>
        <taxon>Eukaryota</taxon>
        <taxon>Fungi</taxon>
        <taxon>Dikarya</taxon>
        <taxon>Ascomycota</taxon>
        <taxon>Pezizomycotina</taxon>
        <taxon>Sordariomycetes</taxon>
        <taxon>Hypocreomycetidae</taxon>
        <taxon>Hypocreales</taxon>
        <taxon>Sarocladiaceae</taxon>
        <taxon>Sarocladium</taxon>
    </lineage>
</organism>
<dbReference type="GO" id="GO:0004553">
    <property type="term" value="F:hydrolase activity, hydrolyzing O-glycosyl compounds"/>
    <property type="evidence" value="ECO:0007669"/>
    <property type="project" value="InterPro"/>
</dbReference>
<dbReference type="InterPro" id="IPR000757">
    <property type="entry name" value="Beta-glucanase-like"/>
</dbReference>
<proteinExistence type="predicted"/>
<name>A0AA39GIS3_SARSR</name>
<gene>
    <name evidence="3" type="ORF">NLU13_3949</name>
</gene>
<dbReference type="PANTHER" id="PTHR38121:SF4">
    <property type="entry name" value="GH16 DOMAIN-CONTAINING PROTEIN-RELATED"/>
    <property type="match status" value="1"/>
</dbReference>
<dbReference type="GO" id="GO:0005975">
    <property type="term" value="P:carbohydrate metabolic process"/>
    <property type="evidence" value="ECO:0007669"/>
    <property type="project" value="InterPro"/>
</dbReference>
<accession>A0AA39GIS3</accession>
<dbReference type="PROSITE" id="PS51762">
    <property type="entry name" value="GH16_2"/>
    <property type="match status" value="1"/>
</dbReference>
<comment type="caution">
    <text evidence="3">The sequence shown here is derived from an EMBL/GenBank/DDBJ whole genome shotgun (WGS) entry which is preliminary data.</text>
</comment>
<protein>
    <recommendedName>
        <fullName evidence="2">GH16 domain-containing protein</fullName>
    </recommendedName>
</protein>
<dbReference type="AlphaFoldDB" id="A0AA39GIS3"/>
<keyword evidence="1" id="KW-0732">Signal</keyword>
<dbReference type="SUPFAM" id="SSF49899">
    <property type="entry name" value="Concanavalin A-like lectins/glucanases"/>
    <property type="match status" value="1"/>
</dbReference>
<evidence type="ECO:0000313" key="3">
    <source>
        <dbReference type="EMBL" id="KAK0387704.1"/>
    </source>
</evidence>
<evidence type="ECO:0000259" key="2">
    <source>
        <dbReference type="PROSITE" id="PS51762"/>
    </source>
</evidence>
<feature type="signal peptide" evidence="1">
    <location>
        <begin position="1"/>
        <end position="25"/>
    </location>
</feature>
<sequence>MIHPKMPSTRLLLTWLAAAVATIQAAECDCYVTDGGPSPTYFKDYGFWDFRTLSQYSGSPPLIDTFEGNSQAGFTSDFFSSTSSFQNFWAPQNWNDDEEILRTNSFNNLYITPSSSSASRNATMLRMRTARGSDFQSTAAFQSKDMVDHASMRMLSRTHGSAGACTSIFTYLGAENMLDVQEADIEILTKDPETRIRYTNQPAHYGNGTLVHGAGHRVTLPDGKKWTEWLTHRMDWTPGLTTWFVDGREMRSQSFQAPVDPSRIVLNTWSDGGNWTGTMDQGGQAFQDIQWIEIAYNLAEEGSCARVCSVNGGAAGSPQPV</sequence>
<dbReference type="Proteomes" id="UP001175261">
    <property type="component" value="Unassembled WGS sequence"/>
</dbReference>
<dbReference type="PANTHER" id="PTHR38121">
    <property type="entry name" value="GH16 DOMAIN-CONTAINING PROTEIN"/>
    <property type="match status" value="1"/>
</dbReference>
<dbReference type="Pfam" id="PF00722">
    <property type="entry name" value="Glyco_hydro_16"/>
    <property type="match status" value="1"/>
</dbReference>
<reference evidence="3" key="1">
    <citation type="submission" date="2022-10" db="EMBL/GenBank/DDBJ databases">
        <title>Determination and structural analysis of whole genome sequence of Sarocladium strictum F4-1.</title>
        <authorList>
            <person name="Hu L."/>
            <person name="Jiang Y."/>
        </authorList>
    </citation>
    <scope>NUCLEOTIDE SEQUENCE</scope>
    <source>
        <strain evidence="3">F4-1</strain>
    </source>
</reference>
<evidence type="ECO:0000313" key="4">
    <source>
        <dbReference type="Proteomes" id="UP001175261"/>
    </source>
</evidence>
<dbReference type="EMBL" id="JAPDFR010000003">
    <property type="protein sequence ID" value="KAK0387704.1"/>
    <property type="molecule type" value="Genomic_DNA"/>
</dbReference>
<feature type="domain" description="GH16" evidence="2">
    <location>
        <begin position="54"/>
        <end position="300"/>
    </location>
</feature>
<keyword evidence="4" id="KW-1185">Reference proteome</keyword>